<name>A0A7W4Z6V4_9GAMM</name>
<proteinExistence type="predicted"/>
<evidence type="ECO:0000313" key="2">
    <source>
        <dbReference type="Proteomes" id="UP000537130"/>
    </source>
</evidence>
<dbReference type="AlphaFoldDB" id="A0A7W4Z6V4"/>
<dbReference type="RefSeq" id="WP_183409975.1">
    <property type="nucleotide sequence ID" value="NZ_JACHWY010000001.1"/>
</dbReference>
<protein>
    <submittedName>
        <fullName evidence="1">Uncharacterized protein</fullName>
    </submittedName>
</protein>
<evidence type="ECO:0000313" key="1">
    <source>
        <dbReference type="EMBL" id="MBB3047345.1"/>
    </source>
</evidence>
<keyword evidence="2" id="KW-1185">Reference proteome</keyword>
<comment type="caution">
    <text evidence="1">The sequence shown here is derived from an EMBL/GenBank/DDBJ whole genome shotgun (WGS) entry which is preliminary data.</text>
</comment>
<reference evidence="1 2" key="1">
    <citation type="submission" date="2020-08" db="EMBL/GenBank/DDBJ databases">
        <title>Genomic Encyclopedia of Type Strains, Phase III (KMG-III): the genomes of soil and plant-associated and newly described type strains.</title>
        <authorList>
            <person name="Whitman W."/>
        </authorList>
    </citation>
    <scope>NUCLEOTIDE SEQUENCE [LARGE SCALE GENOMIC DNA]</scope>
    <source>
        <strain evidence="1 2">CECT 8654</strain>
    </source>
</reference>
<dbReference type="EMBL" id="JACHWY010000001">
    <property type="protein sequence ID" value="MBB3047345.1"/>
    <property type="molecule type" value="Genomic_DNA"/>
</dbReference>
<organism evidence="1 2">
    <name type="scientific">Litorivivens lipolytica</name>
    <dbReference type="NCBI Taxonomy" id="1524264"/>
    <lineage>
        <taxon>Bacteria</taxon>
        <taxon>Pseudomonadati</taxon>
        <taxon>Pseudomonadota</taxon>
        <taxon>Gammaproteobacteria</taxon>
        <taxon>Litorivivens</taxon>
    </lineage>
</organism>
<accession>A0A7W4Z6V4</accession>
<gene>
    <name evidence="1" type="ORF">FHR99_001581</name>
</gene>
<dbReference type="Proteomes" id="UP000537130">
    <property type="component" value="Unassembled WGS sequence"/>
</dbReference>
<sequence length="67" mass="7624">MEGYLMQPEAISHTDSNARLSNEALVIEAAYRADKPSASVQWDVNHYHSLTDTVHRENLDILRQLDS</sequence>